<proteinExistence type="predicted"/>
<evidence type="ECO:0000313" key="2">
    <source>
        <dbReference type="Proteomes" id="UP001201163"/>
    </source>
</evidence>
<dbReference type="GO" id="GO:0000124">
    <property type="term" value="C:SAGA complex"/>
    <property type="evidence" value="ECO:0007669"/>
    <property type="project" value="InterPro"/>
</dbReference>
<dbReference type="GO" id="GO:0003713">
    <property type="term" value="F:transcription coactivator activity"/>
    <property type="evidence" value="ECO:0007669"/>
    <property type="project" value="InterPro"/>
</dbReference>
<dbReference type="AlphaFoldDB" id="A0AAD4QEW2"/>
<evidence type="ECO:0008006" key="3">
    <source>
        <dbReference type="Google" id="ProtNLM"/>
    </source>
</evidence>
<gene>
    <name evidence="1" type="ORF">EDB92DRAFT_1944453</name>
</gene>
<keyword evidence="2" id="KW-1185">Reference proteome</keyword>
<dbReference type="Gene3D" id="1.10.246.140">
    <property type="match status" value="1"/>
</dbReference>
<sequence>MISELDTLFHHLQRRMVESGEWEKILLQLRHQLSDAGWLDSTRAKTLEHGHRMEQSSFRELLDGTRTRTQDVPEAVKLQVVTLIRSFIDKQFE</sequence>
<name>A0AAD4QEW2_9AGAM</name>
<dbReference type="InterPro" id="IPR038212">
    <property type="entry name" value="TF_EnY2_sf"/>
</dbReference>
<comment type="caution">
    <text evidence="1">The sequence shown here is derived from an EMBL/GenBank/DDBJ whole genome shotgun (WGS) entry which is preliminary data.</text>
</comment>
<dbReference type="Proteomes" id="UP001201163">
    <property type="component" value="Unassembled WGS sequence"/>
</dbReference>
<evidence type="ECO:0000313" key="1">
    <source>
        <dbReference type="EMBL" id="KAH8993752.1"/>
    </source>
</evidence>
<dbReference type="EMBL" id="JAKELL010000017">
    <property type="protein sequence ID" value="KAH8993752.1"/>
    <property type="molecule type" value="Genomic_DNA"/>
</dbReference>
<reference evidence="1" key="1">
    <citation type="submission" date="2022-01" db="EMBL/GenBank/DDBJ databases">
        <title>Comparative genomics reveals a dynamic genome evolution in the ectomycorrhizal milk-cap (Lactarius) mushrooms.</title>
        <authorList>
            <consortium name="DOE Joint Genome Institute"/>
            <person name="Lebreton A."/>
            <person name="Tang N."/>
            <person name="Kuo A."/>
            <person name="LaButti K."/>
            <person name="Drula E."/>
            <person name="Barry K."/>
            <person name="Clum A."/>
            <person name="Lipzen A."/>
            <person name="Mousain D."/>
            <person name="Ng V."/>
            <person name="Wang R."/>
            <person name="Wang X."/>
            <person name="Dai Y."/>
            <person name="Henrissat B."/>
            <person name="Grigoriev I.V."/>
            <person name="Guerin-Laguette A."/>
            <person name="Yu F."/>
            <person name="Martin F.M."/>
        </authorList>
    </citation>
    <scope>NUCLEOTIDE SEQUENCE</scope>
    <source>
        <strain evidence="1">QP</strain>
    </source>
</reference>
<dbReference type="GO" id="GO:0005643">
    <property type="term" value="C:nuclear pore"/>
    <property type="evidence" value="ECO:0007669"/>
    <property type="project" value="InterPro"/>
</dbReference>
<dbReference type="GO" id="GO:0006406">
    <property type="term" value="P:mRNA export from nucleus"/>
    <property type="evidence" value="ECO:0007669"/>
    <property type="project" value="InterPro"/>
</dbReference>
<dbReference type="Pfam" id="PF10163">
    <property type="entry name" value="EnY2"/>
    <property type="match status" value="1"/>
</dbReference>
<organism evidence="1 2">
    <name type="scientific">Lactarius akahatsu</name>
    <dbReference type="NCBI Taxonomy" id="416441"/>
    <lineage>
        <taxon>Eukaryota</taxon>
        <taxon>Fungi</taxon>
        <taxon>Dikarya</taxon>
        <taxon>Basidiomycota</taxon>
        <taxon>Agaricomycotina</taxon>
        <taxon>Agaricomycetes</taxon>
        <taxon>Russulales</taxon>
        <taxon>Russulaceae</taxon>
        <taxon>Lactarius</taxon>
    </lineage>
</organism>
<dbReference type="InterPro" id="IPR018783">
    <property type="entry name" value="TF_ENY2"/>
</dbReference>
<protein>
    <recommendedName>
        <fullName evidence="3">Transcription and mRNA export factor SUS1</fullName>
    </recommendedName>
</protein>
<accession>A0AAD4QEW2</accession>